<evidence type="ECO:0000259" key="3">
    <source>
        <dbReference type="PROSITE" id="PS51210"/>
    </source>
</evidence>
<dbReference type="InterPro" id="IPR002641">
    <property type="entry name" value="PNPLA_dom"/>
</dbReference>
<dbReference type="RefSeq" id="WP_349299897.1">
    <property type="nucleotide sequence ID" value="NZ_JBEDNQ010000008.1"/>
</dbReference>
<dbReference type="Proteomes" id="UP001494902">
    <property type="component" value="Unassembled WGS sequence"/>
</dbReference>
<reference evidence="4 5" key="1">
    <citation type="submission" date="2024-03" db="EMBL/GenBank/DDBJ databases">
        <title>Draft genome sequence of Pseudonocardia nematodicida JCM 31783.</title>
        <authorList>
            <person name="Butdee W."/>
            <person name="Duangmal K."/>
        </authorList>
    </citation>
    <scope>NUCLEOTIDE SEQUENCE [LARGE SCALE GENOMIC DNA]</scope>
    <source>
        <strain evidence="4 5">JCM 31783</strain>
    </source>
</reference>
<sequence length="73" mass="7515">MAAAPVIRPRVGIAFSGGGFRATAFGLGALRALHDVGLLEHVEVVSGISGGSLLTAMWAYGPSEFSEGVRWSV</sequence>
<dbReference type="InterPro" id="IPR002642">
    <property type="entry name" value="LysoPLipase_cat_dom"/>
</dbReference>
<accession>A0ABV1KEE5</accession>
<keyword evidence="1" id="KW-0378">Hydrolase</keyword>
<keyword evidence="5" id="KW-1185">Reference proteome</keyword>
<dbReference type="Pfam" id="PF01734">
    <property type="entry name" value="Patatin"/>
    <property type="match status" value="1"/>
</dbReference>
<dbReference type="SUPFAM" id="SSF52151">
    <property type="entry name" value="FabD/lysophospholipase-like"/>
    <property type="match status" value="1"/>
</dbReference>
<feature type="domain" description="PLA2c" evidence="3">
    <location>
        <begin position="1"/>
        <end position="73"/>
    </location>
</feature>
<comment type="caution">
    <text evidence="4">The sequence shown here is derived from an EMBL/GenBank/DDBJ whole genome shotgun (WGS) entry which is preliminary data.</text>
</comment>
<dbReference type="InterPro" id="IPR016035">
    <property type="entry name" value="Acyl_Trfase/lysoPLipase"/>
</dbReference>
<protein>
    <submittedName>
        <fullName evidence="4">Patatin-like phospholipase family protein</fullName>
    </submittedName>
</protein>
<evidence type="ECO:0000256" key="2">
    <source>
        <dbReference type="ARBA" id="ARBA00023098"/>
    </source>
</evidence>
<evidence type="ECO:0000256" key="1">
    <source>
        <dbReference type="ARBA" id="ARBA00022801"/>
    </source>
</evidence>
<proteinExistence type="predicted"/>
<name>A0ABV1KEE5_9PSEU</name>
<evidence type="ECO:0000313" key="5">
    <source>
        <dbReference type="Proteomes" id="UP001494902"/>
    </source>
</evidence>
<dbReference type="PANTHER" id="PTHR10728">
    <property type="entry name" value="CYTOSOLIC PHOSPHOLIPASE A2"/>
    <property type="match status" value="1"/>
</dbReference>
<evidence type="ECO:0000313" key="4">
    <source>
        <dbReference type="EMBL" id="MEQ3552830.1"/>
    </source>
</evidence>
<dbReference type="PROSITE" id="PS51210">
    <property type="entry name" value="PLA2C"/>
    <property type="match status" value="1"/>
</dbReference>
<keyword evidence="2" id="KW-0443">Lipid metabolism</keyword>
<organism evidence="4 5">
    <name type="scientific">Pseudonocardia nematodicida</name>
    <dbReference type="NCBI Taxonomy" id="1206997"/>
    <lineage>
        <taxon>Bacteria</taxon>
        <taxon>Bacillati</taxon>
        <taxon>Actinomycetota</taxon>
        <taxon>Actinomycetes</taxon>
        <taxon>Pseudonocardiales</taxon>
        <taxon>Pseudonocardiaceae</taxon>
        <taxon>Pseudonocardia</taxon>
    </lineage>
</organism>
<dbReference type="EMBL" id="JBEDNQ010000008">
    <property type="protein sequence ID" value="MEQ3552830.1"/>
    <property type="molecule type" value="Genomic_DNA"/>
</dbReference>
<dbReference type="Gene3D" id="3.40.1090.10">
    <property type="entry name" value="Cytosolic phospholipase A2 catalytic domain"/>
    <property type="match status" value="1"/>
</dbReference>
<gene>
    <name evidence="4" type="ORF">WIS52_20375</name>
</gene>
<dbReference type="PANTHER" id="PTHR10728:SF40">
    <property type="entry name" value="PATATIN FAMILY PROTEIN"/>
    <property type="match status" value="1"/>
</dbReference>